<organism evidence="1 2">
    <name type="scientific">Senna tora</name>
    <dbReference type="NCBI Taxonomy" id="362788"/>
    <lineage>
        <taxon>Eukaryota</taxon>
        <taxon>Viridiplantae</taxon>
        <taxon>Streptophyta</taxon>
        <taxon>Embryophyta</taxon>
        <taxon>Tracheophyta</taxon>
        <taxon>Spermatophyta</taxon>
        <taxon>Magnoliopsida</taxon>
        <taxon>eudicotyledons</taxon>
        <taxon>Gunneridae</taxon>
        <taxon>Pentapetalae</taxon>
        <taxon>rosids</taxon>
        <taxon>fabids</taxon>
        <taxon>Fabales</taxon>
        <taxon>Fabaceae</taxon>
        <taxon>Caesalpinioideae</taxon>
        <taxon>Cassia clade</taxon>
        <taxon>Senna</taxon>
    </lineage>
</organism>
<accession>A0A834XIZ6</accession>
<name>A0A834XIZ6_9FABA</name>
<evidence type="ECO:0000313" key="1">
    <source>
        <dbReference type="EMBL" id="KAF7844671.1"/>
    </source>
</evidence>
<dbReference type="EMBL" id="JAAIUW010000001">
    <property type="protein sequence ID" value="KAF7844671.1"/>
    <property type="molecule type" value="Genomic_DNA"/>
</dbReference>
<evidence type="ECO:0000313" key="2">
    <source>
        <dbReference type="Proteomes" id="UP000634136"/>
    </source>
</evidence>
<dbReference type="Proteomes" id="UP000634136">
    <property type="component" value="Unassembled WGS sequence"/>
</dbReference>
<protein>
    <submittedName>
        <fullName evidence="1">Uncharacterized protein</fullName>
    </submittedName>
</protein>
<proteinExistence type="predicted"/>
<gene>
    <name evidence="1" type="ORF">G2W53_001576</name>
</gene>
<sequence length="68" mass="7347">MKLKGLALGENLSQADSISRLALPQGEAPTANVDIDPKKIVEYRVEAASDKEYNEMQNRGCLGPGLTM</sequence>
<keyword evidence="2" id="KW-1185">Reference proteome</keyword>
<dbReference type="AlphaFoldDB" id="A0A834XIZ6"/>
<reference evidence="1" key="1">
    <citation type="submission" date="2020-09" db="EMBL/GenBank/DDBJ databases">
        <title>Genome-Enabled Discovery of Anthraquinone Biosynthesis in Senna tora.</title>
        <authorList>
            <person name="Kang S.-H."/>
            <person name="Pandey R.P."/>
            <person name="Lee C.-M."/>
            <person name="Sim J.-S."/>
            <person name="Jeong J.-T."/>
            <person name="Choi B.-S."/>
            <person name="Jung M."/>
            <person name="Ginzburg D."/>
            <person name="Zhao K."/>
            <person name="Won S.Y."/>
            <person name="Oh T.-J."/>
            <person name="Yu Y."/>
            <person name="Kim N.-H."/>
            <person name="Lee O.R."/>
            <person name="Lee T.-H."/>
            <person name="Bashyal P."/>
            <person name="Kim T.-S."/>
            <person name="Lee W.-H."/>
            <person name="Kawkins C."/>
            <person name="Kim C.-K."/>
            <person name="Kim J.S."/>
            <person name="Ahn B.O."/>
            <person name="Rhee S.Y."/>
            <person name="Sohng J.K."/>
        </authorList>
    </citation>
    <scope>NUCLEOTIDE SEQUENCE</scope>
    <source>
        <tissue evidence="1">Leaf</tissue>
    </source>
</reference>
<comment type="caution">
    <text evidence="1">The sequence shown here is derived from an EMBL/GenBank/DDBJ whole genome shotgun (WGS) entry which is preliminary data.</text>
</comment>